<feature type="domain" description="VOC" evidence="1">
    <location>
        <begin position="1"/>
        <end position="142"/>
    </location>
</feature>
<keyword evidence="2" id="KW-0456">Lyase</keyword>
<dbReference type="PANTHER" id="PTHR10374">
    <property type="entry name" value="LACTOYLGLUTATHIONE LYASE GLYOXALASE I"/>
    <property type="match status" value="1"/>
</dbReference>
<dbReference type="InterPro" id="IPR037523">
    <property type="entry name" value="VOC_core"/>
</dbReference>
<accession>A0A9Q0NEZ8</accession>
<dbReference type="CDD" id="cd07233">
    <property type="entry name" value="GlxI_Zn"/>
    <property type="match status" value="1"/>
</dbReference>
<dbReference type="Pfam" id="PF00903">
    <property type="entry name" value="Glyoxalase"/>
    <property type="match status" value="1"/>
</dbReference>
<dbReference type="InterPro" id="IPR004360">
    <property type="entry name" value="Glyas_Fos-R_dOase_dom"/>
</dbReference>
<evidence type="ECO:0000313" key="3">
    <source>
        <dbReference type="Proteomes" id="UP001151699"/>
    </source>
</evidence>
<organism evidence="2 3">
    <name type="scientific">Pseudolycoriella hygida</name>
    <dbReference type="NCBI Taxonomy" id="35572"/>
    <lineage>
        <taxon>Eukaryota</taxon>
        <taxon>Metazoa</taxon>
        <taxon>Ecdysozoa</taxon>
        <taxon>Arthropoda</taxon>
        <taxon>Hexapoda</taxon>
        <taxon>Insecta</taxon>
        <taxon>Pterygota</taxon>
        <taxon>Neoptera</taxon>
        <taxon>Endopterygota</taxon>
        <taxon>Diptera</taxon>
        <taxon>Nematocera</taxon>
        <taxon>Sciaroidea</taxon>
        <taxon>Sciaridae</taxon>
        <taxon>Pseudolycoriella</taxon>
    </lineage>
</organism>
<reference evidence="2" key="1">
    <citation type="submission" date="2022-07" db="EMBL/GenBank/DDBJ databases">
        <authorList>
            <person name="Trinca V."/>
            <person name="Uliana J.V.C."/>
            <person name="Torres T.T."/>
            <person name="Ward R.J."/>
            <person name="Monesi N."/>
        </authorList>
    </citation>
    <scope>NUCLEOTIDE SEQUENCE</scope>
    <source>
        <strain evidence="2">HSMRA1968</strain>
        <tissue evidence="2">Whole embryos</tissue>
    </source>
</reference>
<evidence type="ECO:0000313" key="2">
    <source>
        <dbReference type="EMBL" id="KAJ6648184.1"/>
    </source>
</evidence>
<dbReference type="InterPro" id="IPR029068">
    <property type="entry name" value="Glyas_Bleomycin-R_OHBP_Dase"/>
</dbReference>
<sequence>MHRIREPAVSLSFYTEALGLTLLDSATLAMDTESQFTMFFLAYEGNIPIDEEERRMWAMSYPGAINLQYIWSGDVAHHEYDDEMALPTGYSHIGIFATDVYEFCDSLTKFNVTFIKKPNEGVVLGNAFILDPDGYWIEIMNPYKMSSA</sequence>
<dbReference type="PROSITE" id="PS51819">
    <property type="entry name" value="VOC"/>
    <property type="match status" value="1"/>
</dbReference>
<dbReference type="EMBL" id="WJQU01000001">
    <property type="protein sequence ID" value="KAJ6648184.1"/>
    <property type="molecule type" value="Genomic_DNA"/>
</dbReference>
<comment type="caution">
    <text evidence="2">The sequence shown here is derived from an EMBL/GenBank/DDBJ whole genome shotgun (WGS) entry which is preliminary data.</text>
</comment>
<dbReference type="OrthoDB" id="16820at2759"/>
<dbReference type="Gene3D" id="3.10.180.10">
    <property type="entry name" value="2,3-Dihydroxybiphenyl 1,2-Dioxygenase, domain 1"/>
    <property type="match status" value="1"/>
</dbReference>
<dbReference type="GO" id="GO:0016829">
    <property type="term" value="F:lyase activity"/>
    <property type="evidence" value="ECO:0007669"/>
    <property type="project" value="UniProtKB-KW"/>
</dbReference>
<dbReference type="PANTHER" id="PTHR10374:SF30">
    <property type="entry name" value="LACTOYLGLUTATHIONE LYASE"/>
    <property type="match status" value="1"/>
</dbReference>
<protein>
    <submittedName>
        <fullName evidence="2">Lactoylglutathione lyase</fullName>
    </submittedName>
</protein>
<keyword evidence="3" id="KW-1185">Reference proteome</keyword>
<dbReference type="Proteomes" id="UP001151699">
    <property type="component" value="Chromosome A"/>
</dbReference>
<name>A0A9Q0NEZ8_9DIPT</name>
<dbReference type="AlphaFoldDB" id="A0A9Q0NEZ8"/>
<gene>
    <name evidence="2" type="primary">Glo1</name>
    <name evidence="2" type="ORF">Bhyg_03410</name>
</gene>
<dbReference type="SUPFAM" id="SSF54593">
    <property type="entry name" value="Glyoxalase/Bleomycin resistance protein/Dihydroxybiphenyl dioxygenase"/>
    <property type="match status" value="1"/>
</dbReference>
<proteinExistence type="predicted"/>
<evidence type="ECO:0000259" key="1">
    <source>
        <dbReference type="PROSITE" id="PS51819"/>
    </source>
</evidence>